<feature type="domain" description="C2H2-type" evidence="10">
    <location>
        <begin position="242"/>
        <end position="269"/>
    </location>
</feature>
<dbReference type="OrthoDB" id="10066279at2759"/>
<evidence type="ECO:0000256" key="1">
    <source>
        <dbReference type="ARBA" id="ARBA00004123"/>
    </source>
</evidence>
<evidence type="ECO:0000313" key="13">
    <source>
        <dbReference type="WBParaSite" id="HDID_0001052101-mRNA-1"/>
    </source>
</evidence>
<protein>
    <submittedName>
        <fullName evidence="13">Zinc finger protein</fullName>
    </submittedName>
</protein>
<evidence type="ECO:0000256" key="8">
    <source>
        <dbReference type="PROSITE-ProRule" id="PRU00042"/>
    </source>
</evidence>
<evidence type="ECO:0000313" key="11">
    <source>
        <dbReference type="EMBL" id="VDL63487.1"/>
    </source>
</evidence>
<dbReference type="SMART" id="SM00355">
    <property type="entry name" value="ZnF_C2H2"/>
    <property type="match status" value="3"/>
</dbReference>
<dbReference type="Gene3D" id="3.30.160.60">
    <property type="entry name" value="Classic Zinc Finger"/>
    <property type="match status" value="2"/>
</dbReference>
<evidence type="ECO:0000256" key="4">
    <source>
        <dbReference type="ARBA" id="ARBA00022771"/>
    </source>
</evidence>
<dbReference type="EMBL" id="UYSG01011739">
    <property type="protein sequence ID" value="VDL63487.1"/>
    <property type="molecule type" value="Genomic_DNA"/>
</dbReference>
<dbReference type="GO" id="GO:0008270">
    <property type="term" value="F:zinc ion binding"/>
    <property type="evidence" value="ECO:0007669"/>
    <property type="project" value="UniProtKB-KW"/>
</dbReference>
<evidence type="ECO:0000256" key="6">
    <source>
        <dbReference type="ARBA" id="ARBA00023125"/>
    </source>
</evidence>
<keyword evidence="4 8" id="KW-0863">Zinc-finger</keyword>
<evidence type="ECO:0000256" key="2">
    <source>
        <dbReference type="ARBA" id="ARBA00022723"/>
    </source>
</evidence>
<dbReference type="GO" id="GO:0005634">
    <property type="term" value="C:nucleus"/>
    <property type="evidence" value="ECO:0007669"/>
    <property type="project" value="UniProtKB-SubCell"/>
</dbReference>
<keyword evidence="5" id="KW-0862">Zinc</keyword>
<gene>
    <name evidence="11" type="ORF">HDID_LOCUS10519</name>
</gene>
<keyword evidence="7" id="KW-0539">Nucleus</keyword>
<evidence type="ECO:0000313" key="12">
    <source>
        <dbReference type="Proteomes" id="UP000274504"/>
    </source>
</evidence>
<sequence length="352" mass="39233">MLPLEATQVISDQMKRFLIDLQTIQLKSSIRNAISNSFHLSDHTILAVEGSLTIEVPGEVNPISLTFSNEGNPNINAQKILSPSKRKASRPVKFTGQPSVNGSTISQISNQTSRSESCSPSSLFDCALDLTISASVPSSIQETPVKQENTPVNVIMGLLHQNPIPTTSLSIFPSMSTLPTMLSATQFESHSLTPSPKKRRRTGGTCVRKTGEARLFRCNQCDDMFYSLRDLENHTQETHGGYKCHLCKMAFTQRSNLQRHALKHVDFRPFECNLCGRAYYRKDHLMRHMQKTHPLHPVEKNIQVKLRSSESLDYLRLSSAGKLITPNVSHDEHSDVATYSVEKANTDSVVSL</sequence>
<dbReference type="InterPro" id="IPR013087">
    <property type="entry name" value="Znf_C2H2_type"/>
</dbReference>
<reference evidence="11 12" key="2">
    <citation type="submission" date="2018-11" db="EMBL/GenBank/DDBJ databases">
        <authorList>
            <consortium name="Pathogen Informatics"/>
        </authorList>
    </citation>
    <scope>NUCLEOTIDE SEQUENCE [LARGE SCALE GENOMIC DNA]</scope>
</reference>
<reference evidence="13" key="1">
    <citation type="submission" date="2017-02" db="UniProtKB">
        <authorList>
            <consortium name="WormBaseParasite"/>
        </authorList>
    </citation>
    <scope>IDENTIFICATION</scope>
</reference>
<feature type="domain" description="C2H2-type" evidence="10">
    <location>
        <begin position="216"/>
        <end position="244"/>
    </location>
</feature>
<evidence type="ECO:0000256" key="5">
    <source>
        <dbReference type="ARBA" id="ARBA00022833"/>
    </source>
</evidence>
<dbReference type="Pfam" id="PF00096">
    <property type="entry name" value="zf-C2H2"/>
    <property type="match status" value="2"/>
</dbReference>
<dbReference type="FunFam" id="3.30.160.60:FF:000045">
    <property type="entry name" value="ZFP69 zinc finger protein B"/>
    <property type="match status" value="1"/>
</dbReference>
<feature type="domain" description="C2H2-type" evidence="10">
    <location>
        <begin position="270"/>
        <end position="301"/>
    </location>
</feature>
<evidence type="ECO:0000256" key="3">
    <source>
        <dbReference type="ARBA" id="ARBA00022737"/>
    </source>
</evidence>
<keyword evidence="2" id="KW-0479">Metal-binding</keyword>
<feature type="compositionally biased region" description="Polar residues" evidence="9">
    <location>
        <begin position="96"/>
        <end position="106"/>
    </location>
</feature>
<keyword evidence="3" id="KW-0677">Repeat</keyword>
<dbReference type="AlphaFoldDB" id="A0A0R3SXN2"/>
<dbReference type="WBParaSite" id="HDID_0001052101-mRNA-1">
    <property type="protein sequence ID" value="HDID_0001052101-mRNA-1"/>
    <property type="gene ID" value="HDID_0001052101"/>
</dbReference>
<feature type="region of interest" description="Disordered" evidence="9">
    <location>
        <begin position="85"/>
        <end position="106"/>
    </location>
</feature>
<evidence type="ECO:0000256" key="9">
    <source>
        <dbReference type="SAM" id="MobiDB-lite"/>
    </source>
</evidence>
<dbReference type="STRING" id="6216.A0A0R3SXN2"/>
<organism evidence="13">
    <name type="scientific">Hymenolepis diminuta</name>
    <name type="common">Rat tapeworm</name>
    <dbReference type="NCBI Taxonomy" id="6216"/>
    <lineage>
        <taxon>Eukaryota</taxon>
        <taxon>Metazoa</taxon>
        <taxon>Spiralia</taxon>
        <taxon>Lophotrochozoa</taxon>
        <taxon>Platyhelminthes</taxon>
        <taxon>Cestoda</taxon>
        <taxon>Eucestoda</taxon>
        <taxon>Cyclophyllidea</taxon>
        <taxon>Hymenolepididae</taxon>
        <taxon>Hymenolepis</taxon>
    </lineage>
</organism>
<dbReference type="InterPro" id="IPR036236">
    <property type="entry name" value="Znf_C2H2_sf"/>
</dbReference>
<keyword evidence="6" id="KW-0238">DNA-binding</keyword>
<evidence type="ECO:0000256" key="7">
    <source>
        <dbReference type="ARBA" id="ARBA00023242"/>
    </source>
</evidence>
<proteinExistence type="predicted"/>
<comment type="subcellular location">
    <subcellularLocation>
        <location evidence="1">Nucleus</location>
    </subcellularLocation>
</comment>
<dbReference type="Proteomes" id="UP000274504">
    <property type="component" value="Unassembled WGS sequence"/>
</dbReference>
<evidence type="ECO:0000259" key="10">
    <source>
        <dbReference type="PROSITE" id="PS50157"/>
    </source>
</evidence>
<dbReference type="GO" id="GO:0003677">
    <property type="term" value="F:DNA binding"/>
    <property type="evidence" value="ECO:0007669"/>
    <property type="project" value="UniProtKB-KW"/>
</dbReference>
<dbReference type="PROSITE" id="PS00028">
    <property type="entry name" value="ZINC_FINGER_C2H2_1"/>
    <property type="match status" value="3"/>
</dbReference>
<dbReference type="SUPFAM" id="SSF57667">
    <property type="entry name" value="beta-beta-alpha zinc fingers"/>
    <property type="match status" value="2"/>
</dbReference>
<name>A0A0R3SXN2_HYMDI</name>
<accession>A0A0R3SXN2</accession>
<dbReference type="PANTHER" id="PTHR23235">
    <property type="entry name" value="KRUEPPEL-LIKE TRANSCRIPTION FACTOR"/>
    <property type="match status" value="1"/>
</dbReference>
<dbReference type="PROSITE" id="PS50157">
    <property type="entry name" value="ZINC_FINGER_C2H2_2"/>
    <property type="match status" value="3"/>
</dbReference>